<dbReference type="PANTHER" id="PTHR31319:SF103">
    <property type="entry name" value="CCT MOTIF FAMILY PROTEIN"/>
    <property type="match status" value="1"/>
</dbReference>
<dbReference type="PANTHER" id="PTHR31319">
    <property type="entry name" value="ZINC FINGER PROTEIN CONSTANS-LIKE 4"/>
    <property type="match status" value="1"/>
</dbReference>
<dbReference type="Pfam" id="PF06203">
    <property type="entry name" value="CCT"/>
    <property type="match status" value="1"/>
</dbReference>
<keyword evidence="6" id="KW-1185">Reference proteome</keyword>
<gene>
    <name evidence="5" type="ORF">VFH_VI172680</name>
</gene>
<dbReference type="InterPro" id="IPR045281">
    <property type="entry name" value="CONSTANS-like"/>
</dbReference>
<proteinExistence type="predicted"/>
<dbReference type="AlphaFoldDB" id="A0AAV1BAB8"/>
<dbReference type="EMBL" id="OX451741">
    <property type="protein sequence ID" value="CAI8619475.1"/>
    <property type="molecule type" value="Genomic_DNA"/>
</dbReference>
<evidence type="ECO:0000256" key="2">
    <source>
        <dbReference type="ARBA" id="ARBA00023242"/>
    </source>
</evidence>
<protein>
    <recommendedName>
        <fullName evidence="4">CCT domain-containing protein</fullName>
    </recommendedName>
</protein>
<sequence>MSSDLYSFGTTFHTHSTSEHDGTQDLPFLSDSFPFFNNTSSNSFHHPLLPSSLDPFSPSFFSFSPSTHQNLASYHLTNETFSDFDLSQVKNEDSSSQISPHYYNNNQFLPHRYTGAENVSKYMQRSFSSNSFEKKPSFQFQTHHDNLMDSSKFQLHDLSSTDNSLRRVCSTGDLQNMKENNMSPTEGNLQEESNFKVGRYSAEERKEKISKYRAKRTQRNFNKTIKYACRKTLADNRPRVRGRFARNDEPNEIPKVPCRDEDEVDFWMEELRLYEDDVTVGAAEQYLKSNSYGVSQFQYFGL</sequence>
<evidence type="ECO:0000313" key="5">
    <source>
        <dbReference type="EMBL" id="CAI8619475.1"/>
    </source>
</evidence>
<accession>A0AAV1BAB8</accession>
<dbReference type="InterPro" id="IPR010402">
    <property type="entry name" value="CCT_domain"/>
</dbReference>
<name>A0AAV1BAB8_VICFA</name>
<dbReference type="GO" id="GO:0003700">
    <property type="term" value="F:DNA-binding transcription factor activity"/>
    <property type="evidence" value="ECO:0007669"/>
    <property type="project" value="TreeGrafter"/>
</dbReference>
<evidence type="ECO:0000256" key="1">
    <source>
        <dbReference type="ARBA" id="ARBA00004123"/>
    </source>
</evidence>
<feature type="domain" description="CCT" evidence="4">
    <location>
        <begin position="205"/>
        <end position="247"/>
    </location>
</feature>
<evidence type="ECO:0000313" key="6">
    <source>
        <dbReference type="Proteomes" id="UP001157006"/>
    </source>
</evidence>
<dbReference type="PROSITE" id="PS51017">
    <property type="entry name" value="CCT"/>
    <property type="match status" value="1"/>
</dbReference>
<dbReference type="Proteomes" id="UP001157006">
    <property type="component" value="Chromosome 6"/>
</dbReference>
<organism evidence="5 6">
    <name type="scientific">Vicia faba</name>
    <name type="common">Broad bean</name>
    <name type="synonym">Faba vulgaris</name>
    <dbReference type="NCBI Taxonomy" id="3906"/>
    <lineage>
        <taxon>Eukaryota</taxon>
        <taxon>Viridiplantae</taxon>
        <taxon>Streptophyta</taxon>
        <taxon>Embryophyta</taxon>
        <taxon>Tracheophyta</taxon>
        <taxon>Spermatophyta</taxon>
        <taxon>Magnoliopsida</taxon>
        <taxon>eudicotyledons</taxon>
        <taxon>Gunneridae</taxon>
        <taxon>Pentapetalae</taxon>
        <taxon>rosids</taxon>
        <taxon>fabids</taxon>
        <taxon>Fabales</taxon>
        <taxon>Fabaceae</taxon>
        <taxon>Papilionoideae</taxon>
        <taxon>50 kb inversion clade</taxon>
        <taxon>NPAAA clade</taxon>
        <taxon>Hologalegina</taxon>
        <taxon>IRL clade</taxon>
        <taxon>Fabeae</taxon>
        <taxon>Vicia</taxon>
    </lineage>
</organism>
<evidence type="ECO:0000256" key="3">
    <source>
        <dbReference type="PROSITE-ProRule" id="PRU00357"/>
    </source>
</evidence>
<dbReference type="GO" id="GO:0009909">
    <property type="term" value="P:regulation of flower development"/>
    <property type="evidence" value="ECO:0007669"/>
    <property type="project" value="InterPro"/>
</dbReference>
<dbReference type="GO" id="GO:0005634">
    <property type="term" value="C:nucleus"/>
    <property type="evidence" value="ECO:0007669"/>
    <property type="project" value="UniProtKB-SubCell"/>
</dbReference>
<comment type="subcellular location">
    <subcellularLocation>
        <location evidence="1 3">Nucleus</location>
    </subcellularLocation>
</comment>
<reference evidence="5 6" key="1">
    <citation type="submission" date="2023-01" db="EMBL/GenBank/DDBJ databases">
        <authorList>
            <person name="Kreplak J."/>
        </authorList>
    </citation>
    <scope>NUCLEOTIDE SEQUENCE [LARGE SCALE GENOMIC DNA]</scope>
</reference>
<evidence type="ECO:0000259" key="4">
    <source>
        <dbReference type="PROSITE" id="PS51017"/>
    </source>
</evidence>
<keyword evidence="2 3" id="KW-0539">Nucleus</keyword>